<dbReference type="AlphaFoldDB" id="A0A317DRH1"/>
<dbReference type="Pfam" id="PF00246">
    <property type="entry name" value="Peptidase_M14"/>
    <property type="match status" value="1"/>
</dbReference>
<proteinExistence type="inferred from homology"/>
<sequence length="900" mass="98595">MTAGRQTGHGRRCQMTSSETSGLSRRMLLKSTAAVGAAAAATTVIHPDAASAQPRAAQPIDALAAAKAAAIPTPEQYFGFRIGSDGKLATWDKMLPYFQLIAEKSNRVNLEEVGKTTEGNPYVLLTISSPKNLANLDNLVEINSRLADPRGLSPTEAEELARTGKPFYMVYAGIHSTEVGNSQATIEWAHRLATEQSEYMNNILDDLVILLVPCQNPDGLVKVNDHFAATAGTNYSRTYPDLYQKYTGHDDNRDWFMLTQVESHLATQIQNKYHPQVLQDSHQAGSNAPRMFTPPYLSPYDPNIDSITVQQSDSLGLAMQRGMTAAGMKGVGWGMTYDYWTPSRQYCVYHNAVRILTEAASCSNLAYPLVSNSPIGSQQSTISFIEPYDQNTWTLRQIVDYVSQAFYSGIEAVAYDRYNWLYNFYRVGAKAVSRTGAWIIPAGQRDPQAVRDALDILHTGAVEIRQAQSAFSAGGQQYPAGSYIIYMNQPYSGFAETLLEVQEYPHLLQYPDGPPQRPYDVTAQTLPMLLGFQANLVTSAFSVSTKLLSAIKPAAVTMPAPPPATGAYALGAESYGVFQIVSKLQKQGIPTFRVAKQFADGGRTFPAGTFIVPPTDAARQILHNQSSSTGIAVFALSAVPRIEGVQLKPDTKIGLLKPANNLQSGWLMWMFDQYGVNYSVVKAQDYTNLAGRFDAIIMPTGVSKSSITNGLNPNNYTAEWSWAFGVGEDGWNKLRDFVTAGGTLVAYGSGANTAQQLFELPLRSILPSDSSVFYCPGALLSQEIDSNNPVAWGMDPKNPAWFDEDRAYELTDPIKYPVQVVSKYPHSGEQLQSGWLIGGEYLNGAVNGLSWTVGRGSVVTFGSEIGFRTWNRGEEKMIFNAMYQGPSQKLTPDQFQRLGR</sequence>
<keyword evidence="5" id="KW-0862">Zinc</keyword>
<dbReference type="Proteomes" id="UP000246050">
    <property type="component" value="Unassembled WGS sequence"/>
</dbReference>
<evidence type="ECO:0000313" key="10">
    <source>
        <dbReference type="EMBL" id="PWR15443.1"/>
    </source>
</evidence>
<dbReference type="PANTHER" id="PTHR11705">
    <property type="entry name" value="PROTEASE FAMILY M14 CARBOXYPEPTIDASE A,B"/>
    <property type="match status" value="1"/>
</dbReference>
<evidence type="ECO:0000259" key="9">
    <source>
        <dbReference type="PROSITE" id="PS52035"/>
    </source>
</evidence>
<accession>A0A317DRH1</accession>
<dbReference type="SUPFAM" id="SSF53187">
    <property type="entry name" value="Zn-dependent exopeptidases"/>
    <property type="match status" value="1"/>
</dbReference>
<dbReference type="InterPro" id="IPR029062">
    <property type="entry name" value="Class_I_gatase-like"/>
</dbReference>
<evidence type="ECO:0000256" key="2">
    <source>
        <dbReference type="ARBA" id="ARBA00005988"/>
    </source>
</evidence>
<dbReference type="GO" id="GO:0006508">
    <property type="term" value="P:proteolysis"/>
    <property type="evidence" value="ECO:0007669"/>
    <property type="project" value="UniProtKB-KW"/>
</dbReference>
<dbReference type="PROSITE" id="PS52035">
    <property type="entry name" value="PEPTIDASE_M14"/>
    <property type="match status" value="1"/>
</dbReference>
<name>A0A317DRH1_9ACTN</name>
<dbReference type="CDD" id="cd06240">
    <property type="entry name" value="M14-like"/>
    <property type="match status" value="1"/>
</dbReference>
<comment type="caution">
    <text evidence="7">Lacks conserved residue(s) required for the propagation of feature annotation.</text>
</comment>
<dbReference type="EMBL" id="QGKS01000182">
    <property type="protein sequence ID" value="PWR15443.1"/>
    <property type="molecule type" value="Genomic_DNA"/>
</dbReference>
<dbReference type="InterPro" id="IPR000834">
    <property type="entry name" value="Peptidase_M14"/>
</dbReference>
<comment type="similarity">
    <text evidence="2 7">Belongs to the peptidase M14 family.</text>
</comment>
<dbReference type="PROSITE" id="PS51318">
    <property type="entry name" value="TAT"/>
    <property type="match status" value="1"/>
</dbReference>
<evidence type="ECO:0000313" key="11">
    <source>
        <dbReference type="Proteomes" id="UP000246050"/>
    </source>
</evidence>
<dbReference type="GO" id="GO:0008270">
    <property type="term" value="F:zinc ion binding"/>
    <property type="evidence" value="ECO:0007669"/>
    <property type="project" value="InterPro"/>
</dbReference>
<reference evidence="10 11" key="1">
    <citation type="submission" date="2018-05" db="EMBL/GenBank/DDBJ databases">
        <title>Micromonosporas from Atacama Desert.</title>
        <authorList>
            <person name="Carro L."/>
            <person name="Golinska P."/>
            <person name="Klenk H.-P."/>
            <person name="Goodfellow M."/>
        </authorList>
    </citation>
    <scope>NUCLEOTIDE SEQUENCE [LARGE SCALE GENOMIC DNA]</scope>
    <source>
        <strain evidence="10 11">4G51</strain>
    </source>
</reference>
<dbReference type="InterPro" id="IPR006311">
    <property type="entry name" value="TAT_signal"/>
</dbReference>
<evidence type="ECO:0000256" key="5">
    <source>
        <dbReference type="ARBA" id="ARBA00022833"/>
    </source>
</evidence>
<keyword evidence="4" id="KW-0378">Hydrolase</keyword>
<protein>
    <recommendedName>
        <fullName evidence="9">Peptidase M14 domain-containing protein</fullName>
    </recommendedName>
</protein>
<dbReference type="PANTHER" id="PTHR11705:SF143">
    <property type="entry name" value="SLL0236 PROTEIN"/>
    <property type="match status" value="1"/>
</dbReference>
<dbReference type="GO" id="GO:0005615">
    <property type="term" value="C:extracellular space"/>
    <property type="evidence" value="ECO:0007669"/>
    <property type="project" value="TreeGrafter"/>
</dbReference>
<evidence type="ECO:0000256" key="1">
    <source>
        <dbReference type="ARBA" id="ARBA00001947"/>
    </source>
</evidence>
<evidence type="ECO:0000256" key="6">
    <source>
        <dbReference type="ARBA" id="ARBA00023049"/>
    </source>
</evidence>
<evidence type="ECO:0000256" key="4">
    <source>
        <dbReference type="ARBA" id="ARBA00022801"/>
    </source>
</evidence>
<comment type="caution">
    <text evidence="10">The sequence shown here is derived from an EMBL/GenBank/DDBJ whole genome shotgun (WGS) entry which is preliminary data.</text>
</comment>
<evidence type="ECO:0000256" key="7">
    <source>
        <dbReference type="PROSITE-ProRule" id="PRU01379"/>
    </source>
</evidence>
<dbReference type="Gene3D" id="3.40.630.10">
    <property type="entry name" value="Zn peptidases"/>
    <property type="match status" value="1"/>
</dbReference>
<dbReference type="GO" id="GO:0004181">
    <property type="term" value="F:metallocarboxypeptidase activity"/>
    <property type="evidence" value="ECO:0007669"/>
    <property type="project" value="InterPro"/>
</dbReference>
<evidence type="ECO:0000256" key="3">
    <source>
        <dbReference type="ARBA" id="ARBA00022670"/>
    </source>
</evidence>
<feature type="region of interest" description="Disordered" evidence="8">
    <location>
        <begin position="1"/>
        <end position="23"/>
    </location>
</feature>
<keyword evidence="3" id="KW-0645">Protease</keyword>
<feature type="domain" description="Peptidase M14" evidence="9">
    <location>
        <begin position="87"/>
        <end position="360"/>
    </location>
</feature>
<keyword evidence="6" id="KW-0482">Metalloprotease</keyword>
<organism evidence="10 11">
    <name type="scientific">Micromonospora sicca</name>
    <dbReference type="NCBI Taxonomy" id="2202420"/>
    <lineage>
        <taxon>Bacteria</taxon>
        <taxon>Bacillati</taxon>
        <taxon>Actinomycetota</taxon>
        <taxon>Actinomycetes</taxon>
        <taxon>Micromonosporales</taxon>
        <taxon>Micromonosporaceae</taxon>
        <taxon>Micromonospora</taxon>
    </lineage>
</organism>
<comment type="cofactor">
    <cofactor evidence="1">
        <name>Zn(2+)</name>
        <dbReference type="ChEBI" id="CHEBI:29105"/>
    </cofactor>
</comment>
<feature type="compositionally biased region" description="Polar residues" evidence="8">
    <location>
        <begin position="14"/>
        <end position="23"/>
    </location>
</feature>
<dbReference type="SUPFAM" id="SSF52317">
    <property type="entry name" value="Class I glutamine amidotransferase-like"/>
    <property type="match status" value="1"/>
</dbReference>
<evidence type="ECO:0000256" key="8">
    <source>
        <dbReference type="SAM" id="MobiDB-lite"/>
    </source>
</evidence>
<gene>
    <name evidence="10" type="ORF">DKT69_10730</name>
</gene>